<evidence type="ECO:0000313" key="3">
    <source>
        <dbReference type="Proteomes" id="UP000523079"/>
    </source>
</evidence>
<name>A0A7W3IQU6_9ACTN</name>
<keyword evidence="2" id="KW-0645">Protease</keyword>
<keyword evidence="3" id="KW-1185">Reference proteome</keyword>
<dbReference type="Proteomes" id="UP000523079">
    <property type="component" value="Unassembled WGS sequence"/>
</dbReference>
<proteinExistence type="predicted"/>
<sequence length="71" mass="7413">MANVMKGVAGVATAVAWIIGMVILVMADTGRLSLWPWLTIGGAIAMFASFATLVIAFAHAVIVTSEPHESK</sequence>
<comment type="caution">
    <text evidence="2">The sequence shown here is derived from an EMBL/GenBank/DDBJ whole genome shotgun (WGS) entry which is preliminary data.</text>
</comment>
<dbReference type="GO" id="GO:0006508">
    <property type="term" value="P:proteolysis"/>
    <property type="evidence" value="ECO:0007669"/>
    <property type="project" value="UniProtKB-KW"/>
</dbReference>
<protein>
    <submittedName>
        <fullName evidence="2">Membrane-bound ClpP family serine protease</fullName>
    </submittedName>
</protein>
<dbReference type="AlphaFoldDB" id="A0A7W3IQU6"/>
<keyword evidence="2" id="KW-0378">Hydrolase</keyword>
<feature type="transmembrane region" description="Helical" evidence="1">
    <location>
        <begin position="37"/>
        <end position="63"/>
    </location>
</feature>
<reference evidence="2 3" key="1">
    <citation type="submission" date="2020-07" db="EMBL/GenBank/DDBJ databases">
        <title>Sequencing the genomes of 1000 actinobacteria strains.</title>
        <authorList>
            <person name="Klenk H.-P."/>
        </authorList>
    </citation>
    <scope>NUCLEOTIDE SEQUENCE [LARGE SCALE GENOMIC DNA]</scope>
    <source>
        <strain evidence="2 3">DSM 100723</strain>
    </source>
</reference>
<dbReference type="EMBL" id="JACGWT010000002">
    <property type="protein sequence ID" value="MBA8793525.1"/>
    <property type="molecule type" value="Genomic_DNA"/>
</dbReference>
<keyword evidence="1" id="KW-0812">Transmembrane</keyword>
<keyword evidence="1" id="KW-0472">Membrane</keyword>
<dbReference type="GO" id="GO:0008233">
    <property type="term" value="F:peptidase activity"/>
    <property type="evidence" value="ECO:0007669"/>
    <property type="project" value="UniProtKB-KW"/>
</dbReference>
<keyword evidence="1" id="KW-1133">Transmembrane helix</keyword>
<evidence type="ECO:0000313" key="2">
    <source>
        <dbReference type="EMBL" id="MBA8793525.1"/>
    </source>
</evidence>
<dbReference type="RefSeq" id="WP_182559135.1">
    <property type="nucleotide sequence ID" value="NZ_JACGWT010000002.1"/>
</dbReference>
<gene>
    <name evidence="2" type="ORF">FHX74_001130</name>
</gene>
<accession>A0A7W3IQU6</accession>
<organism evidence="2 3">
    <name type="scientific">Microlunatus kandeliicorticis</name>
    <dbReference type="NCBI Taxonomy" id="1759536"/>
    <lineage>
        <taxon>Bacteria</taxon>
        <taxon>Bacillati</taxon>
        <taxon>Actinomycetota</taxon>
        <taxon>Actinomycetes</taxon>
        <taxon>Propionibacteriales</taxon>
        <taxon>Propionibacteriaceae</taxon>
        <taxon>Microlunatus</taxon>
    </lineage>
</organism>
<evidence type="ECO:0000256" key="1">
    <source>
        <dbReference type="SAM" id="Phobius"/>
    </source>
</evidence>